<sequence>MKLILAMALLLFLANCGDKKKDDTQNNAILLLALQNQNPGLSGLYASLMARNNNGGGAGSYSNGSVTPFALISQNQKCPKSGNMSLSGDLTQSASGTSSTAQFTGVKITYTACSVTSPNIESAGSTVDMLLEGEIEQNGTMTVTMDPSSTQSLVKMTGNSTMTIRSESYKVNGYLYPKFEITFTSTGTKQTIENANDLDKAVMTIEETVKITGTIGDKAVSDSHSYKTQIKLK</sequence>
<evidence type="ECO:0008006" key="3">
    <source>
        <dbReference type="Google" id="ProtNLM"/>
    </source>
</evidence>
<name>A0A5F2AYR5_9LEPT</name>
<comment type="caution">
    <text evidence="1">The sequence shown here is derived from an EMBL/GenBank/DDBJ whole genome shotgun (WGS) entry which is preliminary data.</text>
</comment>
<evidence type="ECO:0000313" key="2">
    <source>
        <dbReference type="Proteomes" id="UP000298429"/>
    </source>
</evidence>
<dbReference type="Proteomes" id="UP000298429">
    <property type="component" value="Unassembled WGS sequence"/>
</dbReference>
<reference evidence="1 2" key="1">
    <citation type="journal article" date="2019" name="PLoS Negl. Trop. Dis.">
        <title>Revisiting the worldwide diversity of Leptospira species in the environment.</title>
        <authorList>
            <person name="Vincent A.T."/>
            <person name="Schiettekatte O."/>
            <person name="Bourhy P."/>
            <person name="Veyrier F.J."/>
            <person name="Picardeau M."/>
        </authorList>
    </citation>
    <scope>NUCLEOTIDE SEQUENCE [LARGE SCALE GENOMIC DNA]</scope>
    <source>
        <strain evidence="1 2">201702444</strain>
    </source>
</reference>
<evidence type="ECO:0000313" key="1">
    <source>
        <dbReference type="EMBL" id="TGL93542.1"/>
    </source>
</evidence>
<proteinExistence type="predicted"/>
<protein>
    <recommendedName>
        <fullName evidence="3">Lipoprotein</fullName>
    </recommendedName>
</protein>
<dbReference type="AlphaFoldDB" id="A0A5F2AYR5"/>
<dbReference type="EMBL" id="RQGN01000098">
    <property type="protein sequence ID" value="TGL93542.1"/>
    <property type="molecule type" value="Genomic_DNA"/>
</dbReference>
<dbReference type="OrthoDB" id="345970at2"/>
<dbReference type="NCBIfam" id="NF047530">
    <property type="entry name" value="SrpBC"/>
    <property type="match status" value="1"/>
</dbReference>
<accession>A0A5F2AYR5</accession>
<gene>
    <name evidence="1" type="ORF">EHQ76_17855</name>
</gene>
<organism evidence="1 2">
    <name type="scientific">Leptospira barantonii</name>
    <dbReference type="NCBI Taxonomy" id="2023184"/>
    <lineage>
        <taxon>Bacteria</taxon>
        <taxon>Pseudomonadati</taxon>
        <taxon>Spirochaetota</taxon>
        <taxon>Spirochaetia</taxon>
        <taxon>Leptospirales</taxon>
        <taxon>Leptospiraceae</taxon>
        <taxon>Leptospira</taxon>
    </lineage>
</organism>